<organism evidence="2 3">
    <name type="scientific">Paenarthrobacter ureafaciens</name>
    <dbReference type="NCBI Taxonomy" id="37931"/>
    <lineage>
        <taxon>Bacteria</taxon>
        <taxon>Bacillati</taxon>
        <taxon>Actinomycetota</taxon>
        <taxon>Actinomycetes</taxon>
        <taxon>Micrococcales</taxon>
        <taxon>Micrococcaceae</taxon>
        <taxon>Paenarthrobacter</taxon>
    </lineage>
</organism>
<dbReference type="InterPro" id="IPR013974">
    <property type="entry name" value="SAF"/>
</dbReference>
<keyword evidence="3" id="KW-1185">Reference proteome</keyword>
<proteinExistence type="predicted"/>
<dbReference type="CDD" id="cd11614">
    <property type="entry name" value="SAF_CpaB_FlgA_like"/>
    <property type="match status" value="1"/>
</dbReference>
<protein>
    <submittedName>
        <fullName evidence="2">RcpC/CpaB family pilus assembly protein</fullName>
    </submittedName>
</protein>
<dbReference type="AlphaFoldDB" id="A0AAX3EEI9"/>
<dbReference type="Pfam" id="PF16976">
    <property type="entry name" value="RcpC"/>
    <property type="match status" value="1"/>
</dbReference>
<sequence length="256" mass="26569">MKARLLGGIAALLLAVIGTVLLVTYVQGADKRAQQGLDPVTVLVAKERIPAGTKAEDLGSKVKTETLPQTAVAPGTINALGDQNGKVTSVDLQPGEQLLGVKLVSPKDLAPGTVPVPDGLQEQTFILAPERILGGRLEAGDKITVFASFKLDGEVPAGVDLPADVKSWKQYTKLLYHDVLVTAVQQAAPDTEKKSANSDGSVALPNGSAYVTVALSDANAAKMVFGAEFGTLYLSKQTDKTATSEPPVTTLGGVLK</sequence>
<reference evidence="2" key="1">
    <citation type="submission" date="2022-07" db="EMBL/GenBank/DDBJ databases">
        <authorList>
            <person name="Wu T."/>
        </authorList>
    </citation>
    <scope>NUCLEOTIDE SEQUENCE</scope>
    <source>
        <strain evidence="2">SD-1</strain>
    </source>
</reference>
<name>A0AAX3EEI9_PAEUR</name>
<dbReference type="InterPro" id="IPR031571">
    <property type="entry name" value="RcpC_dom"/>
</dbReference>
<evidence type="ECO:0000313" key="3">
    <source>
        <dbReference type="Proteomes" id="UP001163293"/>
    </source>
</evidence>
<evidence type="ECO:0000259" key="1">
    <source>
        <dbReference type="SMART" id="SM00858"/>
    </source>
</evidence>
<dbReference type="RefSeq" id="WP_069695770.1">
    <property type="nucleotide sequence ID" value="NZ_CP014574.1"/>
</dbReference>
<gene>
    <name evidence="2" type="ORF">NL394_15770</name>
</gene>
<dbReference type="GeneID" id="79884053"/>
<dbReference type="Proteomes" id="UP001163293">
    <property type="component" value="Chromosome"/>
</dbReference>
<dbReference type="SMART" id="SM00858">
    <property type="entry name" value="SAF"/>
    <property type="match status" value="1"/>
</dbReference>
<evidence type="ECO:0000313" key="2">
    <source>
        <dbReference type="EMBL" id="UYV96500.1"/>
    </source>
</evidence>
<feature type="domain" description="SAF" evidence="1">
    <location>
        <begin position="40"/>
        <end position="104"/>
    </location>
</feature>
<accession>A0AAX3EEI9</accession>
<dbReference type="EMBL" id="CP101185">
    <property type="protein sequence ID" value="UYV96500.1"/>
    <property type="molecule type" value="Genomic_DNA"/>
</dbReference>